<dbReference type="GO" id="GO:0003676">
    <property type="term" value="F:nucleic acid binding"/>
    <property type="evidence" value="ECO:0007669"/>
    <property type="project" value="InterPro"/>
</dbReference>
<reference evidence="2 3" key="1">
    <citation type="journal article" date="2019" name="Genome Biol. Evol.">
        <title>Insights into the evolution of the New World diploid cottons (Gossypium, subgenus Houzingenia) based on genome sequencing.</title>
        <authorList>
            <person name="Grover C.E."/>
            <person name="Arick M.A. 2nd"/>
            <person name="Thrash A."/>
            <person name="Conover J.L."/>
            <person name="Sanders W.S."/>
            <person name="Peterson D.G."/>
            <person name="Frelichowski J.E."/>
            <person name="Scheffler J.A."/>
            <person name="Scheffler B.E."/>
            <person name="Wendel J.F."/>
        </authorList>
    </citation>
    <scope>NUCLEOTIDE SEQUENCE [LARGE SCALE GENOMIC DNA]</scope>
    <source>
        <strain evidence="2">5</strain>
        <tissue evidence="2">Leaf</tissue>
    </source>
</reference>
<evidence type="ECO:0000313" key="3">
    <source>
        <dbReference type="Proteomes" id="UP000593579"/>
    </source>
</evidence>
<dbReference type="InterPro" id="IPR052929">
    <property type="entry name" value="RNase_H-like_EbsB-rel"/>
</dbReference>
<dbReference type="InterPro" id="IPR036397">
    <property type="entry name" value="RNaseH_sf"/>
</dbReference>
<name>A0A7J9D7N0_GOSGO</name>
<dbReference type="Proteomes" id="UP000593579">
    <property type="component" value="Unassembled WGS sequence"/>
</dbReference>
<comment type="caution">
    <text evidence="2">The sequence shown here is derived from an EMBL/GenBank/DDBJ whole genome shotgun (WGS) entry which is preliminary data.</text>
</comment>
<dbReference type="GO" id="GO:0004523">
    <property type="term" value="F:RNA-DNA hybrid ribonuclease activity"/>
    <property type="evidence" value="ECO:0007669"/>
    <property type="project" value="InterPro"/>
</dbReference>
<accession>A0A7J9D7N0</accession>
<dbReference type="PANTHER" id="PTHR47074">
    <property type="entry name" value="BNAC02G40300D PROTEIN"/>
    <property type="match status" value="1"/>
</dbReference>
<dbReference type="PANTHER" id="PTHR47074:SF61">
    <property type="entry name" value="RNASE H TYPE-1 DOMAIN-CONTAINING PROTEIN"/>
    <property type="match status" value="1"/>
</dbReference>
<dbReference type="InterPro" id="IPR002156">
    <property type="entry name" value="RNaseH_domain"/>
</dbReference>
<dbReference type="OrthoDB" id="1001062at2759"/>
<dbReference type="CDD" id="cd06222">
    <property type="entry name" value="RNase_H_like"/>
    <property type="match status" value="1"/>
</dbReference>
<sequence length="123" mass="13979">MHAHISSIFATEVVACLQAIQQGLDLSLLVVEIEGDARSVIRKLVSQVKDRSEIEIYIKDSKQLCSDFDSCLFHFTHREANKVAHILTTKGIRRRENTYLMRGVALFTVEEIDKDQRGVESMS</sequence>
<dbReference type="EMBL" id="JABEZY010275127">
    <property type="protein sequence ID" value="MBA0756618.1"/>
    <property type="molecule type" value="Genomic_DNA"/>
</dbReference>
<evidence type="ECO:0000313" key="2">
    <source>
        <dbReference type="EMBL" id="MBA0756618.1"/>
    </source>
</evidence>
<gene>
    <name evidence="2" type="ORF">Gogos_021960</name>
</gene>
<proteinExistence type="predicted"/>
<organism evidence="2 3">
    <name type="scientific">Gossypium gossypioides</name>
    <name type="common">Mexican cotton</name>
    <name type="synonym">Selera gossypioides</name>
    <dbReference type="NCBI Taxonomy" id="34282"/>
    <lineage>
        <taxon>Eukaryota</taxon>
        <taxon>Viridiplantae</taxon>
        <taxon>Streptophyta</taxon>
        <taxon>Embryophyta</taxon>
        <taxon>Tracheophyta</taxon>
        <taxon>Spermatophyta</taxon>
        <taxon>Magnoliopsida</taxon>
        <taxon>eudicotyledons</taxon>
        <taxon>Gunneridae</taxon>
        <taxon>Pentapetalae</taxon>
        <taxon>rosids</taxon>
        <taxon>malvids</taxon>
        <taxon>Malvales</taxon>
        <taxon>Malvaceae</taxon>
        <taxon>Malvoideae</taxon>
        <taxon>Gossypium</taxon>
    </lineage>
</organism>
<protein>
    <recommendedName>
        <fullName evidence="1">RNase H type-1 domain-containing protein</fullName>
    </recommendedName>
</protein>
<feature type="domain" description="RNase H type-1" evidence="1">
    <location>
        <begin position="6"/>
        <end position="89"/>
    </location>
</feature>
<evidence type="ECO:0000259" key="1">
    <source>
        <dbReference type="Pfam" id="PF13456"/>
    </source>
</evidence>
<keyword evidence="3" id="KW-1185">Reference proteome</keyword>
<dbReference type="InterPro" id="IPR044730">
    <property type="entry name" value="RNase_H-like_dom_plant"/>
</dbReference>
<dbReference type="AlphaFoldDB" id="A0A7J9D7N0"/>
<dbReference type="Pfam" id="PF13456">
    <property type="entry name" value="RVT_3"/>
    <property type="match status" value="1"/>
</dbReference>
<dbReference type="Gene3D" id="3.30.420.10">
    <property type="entry name" value="Ribonuclease H-like superfamily/Ribonuclease H"/>
    <property type="match status" value="1"/>
</dbReference>